<dbReference type="EMBL" id="BGPR01015901">
    <property type="protein sequence ID" value="GBN71053.1"/>
    <property type="molecule type" value="Genomic_DNA"/>
</dbReference>
<dbReference type="FunFam" id="3.30.70.270:FF:000003">
    <property type="entry name" value="Transposon Ty3-G Gag-Pol polyprotein"/>
    <property type="match status" value="1"/>
</dbReference>
<dbReference type="OrthoDB" id="6426130at2759"/>
<dbReference type="GO" id="GO:0071897">
    <property type="term" value="P:DNA biosynthetic process"/>
    <property type="evidence" value="ECO:0007669"/>
    <property type="project" value="UniProtKB-ARBA"/>
</dbReference>
<dbReference type="InterPro" id="IPR051320">
    <property type="entry name" value="Viral_Replic_Matur_Polypro"/>
</dbReference>
<dbReference type="Pfam" id="PF00078">
    <property type="entry name" value="RVT_1"/>
    <property type="match status" value="1"/>
</dbReference>
<name>A0A4Y2R5U9_ARAVE</name>
<proteinExistence type="predicted"/>
<protein>
    <submittedName>
        <fullName evidence="2">Transposon Ty3-I Gag-Pol polyprotein</fullName>
    </submittedName>
</protein>
<dbReference type="AlphaFoldDB" id="A0A4Y2R5U9"/>
<dbReference type="PANTHER" id="PTHR33064">
    <property type="entry name" value="POL PROTEIN"/>
    <property type="match status" value="1"/>
</dbReference>
<dbReference type="SUPFAM" id="SSF56672">
    <property type="entry name" value="DNA/RNA polymerases"/>
    <property type="match status" value="1"/>
</dbReference>
<dbReference type="InterPro" id="IPR043502">
    <property type="entry name" value="DNA/RNA_pol_sf"/>
</dbReference>
<comment type="caution">
    <text evidence="2">The sequence shown here is derived from an EMBL/GenBank/DDBJ whole genome shotgun (WGS) entry which is preliminary data.</text>
</comment>
<accession>A0A4Y2R5U9</accession>
<dbReference type="InterPro" id="IPR043128">
    <property type="entry name" value="Rev_trsase/Diguanyl_cyclase"/>
</dbReference>
<keyword evidence="3" id="KW-1185">Reference proteome</keyword>
<dbReference type="InterPro" id="IPR000477">
    <property type="entry name" value="RT_dom"/>
</dbReference>
<evidence type="ECO:0000313" key="2">
    <source>
        <dbReference type="EMBL" id="GBN71053.1"/>
    </source>
</evidence>
<organism evidence="2 3">
    <name type="scientific">Araneus ventricosus</name>
    <name type="common">Orbweaver spider</name>
    <name type="synonym">Epeira ventricosa</name>
    <dbReference type="NCBI Taxonomy" id="182803"/>
    <lineage>
        <taxon>Eukaryota</taxon>
        <taxon>Metazoa</taxon>
        <taxon>Ecdysozoa</taxon>
        <taxon>Arthropoda</taxon>
        <taxon>Chelicerata</taxon>
        <taxon>Arachnida</taxon>
        <taxon>Araneae</taxon>
        <taxon>Araneomorphae</taxon>
        <taxon>Entelegynae</taxon>
        <taxon>Araneoidea</taxon>
        <taxon>Araneidae</taxon>
        <taxon>Araneus</taxon>
    </lineage>
</organism>
<dbReference type="PANTHER" id="PTHR33064:SF37">
    <property type="entry name" value="RIBONUCLEASE H"/>
    <property type="match status" value="1"/>
</dbReference>
<dbReference type="PROSITE" id="PS50878">
    <property type="entry name" value="RT_POL"/>
    <property type="match status" value="1"/>
</dbReference>
<dbReference type="CDD" id="cd01647">
    <property type="entry name" value="RT_LTR"/>
    <property type="match status" value="1"/>
</dbReference>
<sequence>MSFGLYNAAQTFQRFIHSILQDLDFCMPYIDDVLVASKNEKEHISHLRILFKHFQDQEIRINPSKSNFGKSQVKFLGYKITEKGIQPMEDKVSSIVNFPKPSTVQEMRQFVVMMNFYRRYKFVG</sequence>
<gene>
    <name evidence="2" type="primary">TY3B-I_234</name>
    <name evidence="2" type="ORF">AVEN_132572_1</name>
</gene>
<dbReference type="Proteomes" id="UP000499080">
    <property type="component" value="Unassembled WGS sequence"/>
</dbReference>
<evidence type="ECO:0000313" key="3">
    <source>
        <dbReference type="Proteomes" id="UP000499080"/>
    </source>
</evidence>
<reference evidence="2 3" key="1">
    <citation type="journal article" date="2019" name="Sci. Rep.">
        <title>Orb-weaving spider Araneus ventricosus genome elucidates the spidroin gene catalogue.</title>
        <authorList>
            <person name="Kono N."/>
            <person name="Nakamura H."/>
            <person name="Ohtoshi R."/>
            <person name="Moran D.A.P."/>
            <person name="Shinohara A."/>
            <person name="Yoshida Y."/>
            <person name="Fujiwara M."/>
            <person name="Mori M."/>
            <person name="Tomita M."/>
            <person name="Arakawa K."/>
        </authorList>
    </citation>
    <scope>NUCLEOTIDE SEQUENCE [LARGE SCALE GENOMIC DNA]</scope>
</reference>
<feature type="domain" description="Reverse transcriptase" evidence="1">
    <location>
        <begin position="1"/>
        <end position="80"/>
    </location>
</feature>
<evidence type="ECO:0000259" key="1">
    <source>
        <dbReference type="PROSITE" id="PS50878"/>
    </source>
</evidence>
<dbReference type="Gene3D" id="3.30.70.270">
    <property type="match status" value="2"/>
</dbReference>